<name>A0A5B7DL33_PORTR</name>
<evidence type="ECO:0000256" key="1">
    <source>
        <dbReference type="SAM" id="MobiDB-lite"/>
    </source>
</evidence>
<dbReference type="AlphaFoldDB" id="A0A5B7DL33"/>
<sequence length="159" mass="17826">MVEIFLRALLPSLLPSRLDLCSHDHHLPHPSPATLAAPSGLEKKNMILLNLFCFVTTFEFARSQDIPLHVIKTRITHEHVLVSFPVVPCVASEWVPVRGYHPSLRSSPHTLTTHPHHAVFTPPAPPPPRSSSPRSFRVGYSVESRSPLPRWRAEGSYII</sequence>
<accession>A0A5B7DL33</accession>
<evidence type="ECO:0000313" key="2">
    <source>
        <dbReference type="EMBL" id="MPC22148.1"/>
    </source>
</evidence>
<keyword evidence="3" id="KW-1185">Reference proteome</keyword>
<evidence type="ECO:0000313" key="3">
    <source>
        <dbReference type="Proteomes" id="UP000324222"/>
    </source>
</evidence>
<feature type="compositionally biased region" description="Low complexity" evidence="1">
    <location>
        <begin position="108"/>
        <end position="121"/>
    </location>
</feature>
<dbReference type="EMBL" id="VSRR010001056">
    <property type="protein sequence ID" value="MPC22148.1"/>
    <property type="molecule type" value="Genomic_DNA"/>
</dbReference>
<feature type="region of interest" description="Disordered" evidence="1">
    <location>
        <begin position="106"/>
        <end position="136"/>
    </location>
</feature>
<comment type="caution">
    <text evidence="2">The sequence shown here is derived from an EMBL/GenBank/DDBJ whole genome shotgun (WGS) entry which is preliminary data.</text>
</comment>
<protein>
    <submittedName>
        <fullName evidence="2">Uncharacterized protein</fullName>
    </submittedName>
</protein>
<dbReference type="Proteomes" id="UP000324222">
    <property type="component" value="Unassembled WGS sequence"/>
</dbReference>
<proteinExistence type="predicted"/>
<reference evidence="2 3" key="1">
    <citation type="submission" date="2019-05" db="EMBL/GenBank/DDBJ databases">
        <title>Another draft genome of Portunus trituberculatus and its Hox gene families provides insights of decapod evolution.</title>
        <authorList>
            <person name="Jeong J.-H."/>
            <person name="Song I."/>
            <person name="Kim S."/>
            <person name="Choi T."/>
            <person name="Kim D."/>
            <person name="Ryu S."/>
            <person name="Kim W."/>
        </authorList>
    </citation>
    <scope>NUCLEOTIDE SEQUENCE [LARGE SCALE GENOMIC DNA]</scope>
    <source>
        <tissue evidence="2">Muscle</tissue>
    </source>
</reference>
<gene>
    <name evidence="2" type="ORF">E2C01_015155</name>
</gene>
<organism evidence="2 3">
    <name type="scientific">Portunus trituberculatus</name>
    <name type="common">Swimming crab</name>
    <name type="synonym">Neptunus trituberculatus</name>
    <dbReference type="NCBI Taxonomy" id="210409"/>
    <lineage>
        <taxon>Eukaryota</taxon>
        <taxon>Metazoa</taxon>
        <taxon>Ecdysozoa</taxon>
        <taxon>Arthropoda</taxon>
        <taxon>Crustacea</taxon>
        <taxon>Multicrustacea</taxon>
        <taxon>Malacostraca</taxon>
        <taxon>Eumalacostraca</taxon>
        <taxon>Eucarida</taxon>
        <taxon>Decapoda</taxon>
        <taxon>Pleocyemata</taxon>
        <taxon>Brachyura</taxon>
        <taxon>Eubrachyura</taxon>
        <taxon>Portunoidea</taxon>
        <taxon>Portunidae</taxon>
        <taxon>Portuninae</taxon>
        <taxon>Portunus</taxon>
    </lineage>
</organism>